<proteinExistence type="predicted"/>
<dbReference type="PANTHER" id="PTHR43682:SF1">
    <property type="entry name" value="LACTATE UTILIZATION PROTEIN C"/>
    <property type="match status" value="1"/>
</dbReference>
<evidence type="ECO:0000259" key="1">
    <source>
        <dbReference type="Pfam" id="PF02589"/>
    </source>
</evidence>
<keyword evidence="3" id="KW-1185">Reference proteome</keyword>
<name>A0A3S5EV65_9ACTN</name>
<gene>
    <name evidence="2" type="ORF">NCTC13652_01262</name>
</gene>
<dbReference type="AlphaFoldDB" id="A0A3S5EV65"/>
<evidence type="ECO:0000313" key="3">
    <source>
        <dbReference type="Proteomes" id="UP000277858"/>
    </source>
</evidence>
<accession>A0A3S5EV65</accession>
<dbReference type="OrthoDB" id="9794187at2"/>
<dbReference type="RefSeq" id="WP_036982059.1">
    <property type="nucleotide sequence ID" value="NZ_LR134473.1"/>
</dbReference>
<sequence>MSAQQTTMSARDTAARTEILARIRRATADITDKDPETDSPIQWEYGRGIEMDDVVSTFVQKVIDYSATVVRVAPPDVPQAVVEGLRATGARMSAVVPTGLDADWIYAMRAAGLEARVDEPALSKEVLNDTEAVVTAAACGIADTGTIVLTHIADQGRRAITLVPDRHVCVVRASQVVSDVPEATQIVKPAVKEGHPLTWISGGSATSDIELSRVDGVHGPRKLYVIVVDDI</sequence>
<dbReference type="SUPFAM" id="SSF100950">
    <property type="entry name" value="NagB/RpiA/CoA transferase-like"/>
    <property type="match status" value="1"/>
</dbReference>
<evidence type="ECO:0000313" key="2">
    <source>
        <dbReference type="EMBL" id="VEI03064.1"/>
    </source>
</evidence>
<dbReference type="Proteomes" id="UP000277858">
    <property type="component" value="Chromosome"/>
</dbReference>
<dbReference type="InterPro" id="IPR024185">
    <property type="entry name" value="FTHF_cligase-like_sf"/>
</dbReference>
<organism evidence="2 3">
    <name type="scientific">Acidipropionibacterium jensenii</name>
    <dbReference type="NCBI Taxonomy" id="1749"/>
    <lineage>
        <taxon>Bacteria</taxon>
        <taxon>Bacillati</taxon>
        <taxon>Actinomycetota</taxon>
        <taxon>Actinomycetes</taxon>
        <taxon>Propionibacteriales</taxon>
        <taxon>Propionibacteriaceae</taxon>
        <taxon>Acidipropionibacterium</taxon>
    </lineage>
</organism>
<dbReference type="Pfam" id="PF02589">
    <property type="entry name" value="LUD_dom"/>
    <property type="match status" value="1"/>
</dbReference>
<dbReference type="PANTHER" id="PTHR43682">
    <property type="entry name" value="LACTATE UTILIZATION PROTEIN C"/>
    <property type="match status" value="1"/>
</dbReference>
<reference evidence="2 3" key="1">
    <citation type="submission" date="2018-12" db="EMBL/GenBank/DDBJ databases">
        <authorList>
            <consortium name="Pathogen Informatics"/>
        </authorList>
    </citation>
    <scope>NUCLEOTIDE SEQUENCE [LARGE SCALE GENOMIC DNA]</scope>
    <source>
        <strain evidence="2 3">NCTC13652</strain>
    </source>
</reference>
<feature type="domain" description="LUD" evidence="1">
    <location>
        <begin position="125"/>
        <end position="228"/>
    </location>
</feature>
<dbReference type="Gene3D" id="3.40.50.10420">
    <property type="entry name" value="NagB/RpiA/CoA transferase-like"/>
    <property type="match status" value="1"/>
</dbReference>
<dbReference type="InterPro" id="IPR037171">
    <property type="entry name" value="NagB/RpiA_transferase-like"/>
</dbReference>
<dbReference type="STRING" id="1122997.GCA_000425285_02206"/>
<dbReference type="EMBL" id="LR134473">
    <property type="protein sequence ID" value="VEI03064.1"/>
    <property type="molecule type" value="Genomic_DNA"/>
</dbReference>
<protein>
    <submittedName>
        <fullName evidence="2">Uncharacterized ACR, YkgG family COG1556</fullName>
    </submittedName>
</protein>
<dbReference type="InterPro" id="IPR003741">
    <property type="entry name" value="LUD_dom"/>
</dbReference>